<accession>A0ABU1MXG7</accession>
<dbReference type="EMBL" id="JAVDRL010000004">
    <property type="protein sequence ID" value="MDR6530871.1"/>
    <property type="molecule type" value="Genomic_DNA"/>
</dbReference>
<dbReference type="Proteomes" id="UP001262754">
    <property type="component" value="Unassembled WGS sequence"/>
</dbReference>
<dbReference type="InterPro" id="IPR036922">
    <property type="entry name" value="Rieske_2Fe-2S_sf"/>
</dbReference>
<keyword evidence="1" id="KW-0001">2Fe-2S</keyword>
<dbReference type="PROSITE" id="PS51296">
    <property type="entry name" value="RIESKE"/>
    <property type="match status" value="1"/>
</dbReference>
<sequence length="122" mass="12915">MSRTDPSNPARPAAGAILCPLDEIASPGSRGFRFRVEEAVFAGFVIRRGEAVVGYVDSCPHAGWPLAGPNGRFLTRENDLILCAGHAALFRIEDGAMVAGPCQDVALTPWPVRIQGSDIVVA</sequence>
<gene>
    <name evidence="6" type="ORF">J2800_001610</name>
</gene>
<feature type="domain" description="Rieske" evidence="5">
    <location>
        <begin position="18"/>
        <end position="121"/>
    </location>
</feature>
<evidence type="ECO:0000256" key="2">
    <source>
        <dbReference type="ARBA" id="ARBA00022723"/>
    </source>
</evidence>
<evidence type="ECO:0000313" key="6">
    <source>
        <dbReference type="EMBL" id="MDR6530871.1"/>
    </source>
</evidence>
<keyword evidence="7" id="KW-1185">Reference proteome</keyword>
<dbReference type="Pfam" id="PF00355">
    <property type="entry name" value="Rieske"/>
    <property type="match status" value="1"/>
</dbReference>
<evidence type="ECO:0000313" key="7">
    <source>
        <dbReference type="Proteomes" id="UP001262754"/>
    </source>
</evidence>
<keyword evidence="2" id="KW-0479">Metal-binding</keyword>
<dbReference type="RefSeq" id="WP_310030618.1">
    <property type="nucleotide sequence ID" value="NZ_JAVDRL010000004.1"/>
</dbReference>
<reference evidence="6 7" key="1">
    <citation type="submission" date="2023-07" db="EMBL/GenBank/DDBJ databases">
        <title>Sorghum-associated microbial communities from plants grown in Nebraska, USA.</title>
        <authorList>
            <person name="Schachtman D."/>
        </authorList>
    </citation>
    <scope>NUCLEOTIDE SEQUENCE [LARGE SCALE GENOMIC DNA]</scope>
    <source>
        <strain evidence="6 7">DS2154</strain>
    </source>
</reference>
<keyword evidence="3" id="KW-0408">Iron</keyword>
<evidence type="ECO:0000259" key="5">
    <source>
        <dbReference type="PROSITE" id="PS51296"/>
    </source>
</evidence>
<dbReference type="Gene3D" id="2.102.10.10">
    <property type="entry name" value="Rieske [2Fe-2S] iron-sulphur domain"/>
    <property type="match status" value="1"/>
</dbReference>
<proteinExistence type="predicted"/>
<protein>
    <submittedName>
        <fullName evidence="6">Nitrite reductase/ring-hydroxylating ferredoxin subunit</fullName>
    </submittedName>
</protein>
<keyword evidence="4" id="KW-0411">Iron-sulfur</keyword>
<evidence type="ECO:0000256" key="3">
    <source>
        <dbReference type="ARBA" id="ARBA00023004"/>
    </source>
</evidence>
<dbReference type="InterPro" id="IPR017941">
    <property type="entry name" value="Rieske_2Fe-2S"/>
</dbReference>
<evidence type="ECO:0000256" key="1">
    <source>
        <dbReference type="ARBA" id="ARBA00022714"/>
    </source>
</evidence>
<evidence type="ECO:0000256" key="4">
    <source>
        <dbReference type="ARBA" id="ARBA00023014"/>
    </source>
</evidence>
<name>A0ABU1MXG7_9CAUL</name>
<dbReference type="CDD" id="cd03467">
    <property type="entry name" value="Rieske"/>
    <property type="match status" value="1"/>
</dbReference>
<dbReference type="SUPFAM" id="SSF50022">
    <property type="entry name" value="ISP domain"/>
    <property type="match status" value="1"/>
</dbReference>
<organism evidence="6 7">
    <name type="scientific">Caulobacter rhizosphaerae</name>
    <dbReference type="NCBI Taxonomy" id="2010972"/>
    <lineage>
        <taxon>Bacteria</taxon>
        <taxon>Pseudomonadati</taxon>
        <taxon>Pseudomonadota</taxon>
        <taxon>Alphaproteobacteria</taxon>
        <taxon>Caulobacterales</taxon>
        <taxon>Caulobacteraceae</taxon>
        <taxon>Caulobacter</taxon>
    </lineage>
</organism>
<comment type="caution">
    <text evidence="6">The sequence shown here is derived from an EMBL/GenBank/DDBJ whole genome shotgun (WGS) entry which is preliminary data.</text>
</comment>